<protein>
    <submittedName>
        <fullName evidence="1">Uncharacterized protein</fullName>
    </submittedName>
</protein>
<name>A0AAD6UWU4_9AGAR</name>
<gene>
    <name evidence="1" type="ORF">GGX14DRAFT_671886</name>
</gene>
<dbReference type="EMBL" id="JARJCW010000081">
    <property type="protein sequence ID" value="KAJ7196786.1"/>
    <property type="molecule type" value="Genomic_DNA"/>
</dbReference>
<dbReference type="AlphaFoldDB" id="A0AAD6UWU4"/>
<keyword evidence="2" id="KW-1185">Reference proteome</keyword>
<organism evidence="1 2">
    <name type="scientific">Mycena pura</name>
    <dbReference type="NCBI Taxonomy" id="153505"/>
    <lineage>
        <taxon>Eukaryota</taxon>
        <taxon>Fungi</taxon>
        <taxon>Dikarya</taxon>
        <taxon>Basidiomycota</taxon>
        <taxon>Agaricomycotina</taxon>
        <taxon>Agaricomycetes</taxon>
        <taxon>Agaricomycetidae</taxon>
        <taxon>Agaricales</taxon>
        <taxon>Marasmiineae</taxon>
        <taxon>Mycenaceae</taxon>
        <taxon>Mycena</taxon>
    </lineage>
</organism>
<comment type="caution">
    <text evidence="1">The sequence shown here is derived from an EMBL/GenBank/DDBJ whole genome shotgun (WGS) entry which is preliminary data.</text>
</comment>
<evidence type="ECO:0000313" key="1">
    <source>
        <dbReference type="EMBL" id="KAJ7196786.1"/>
    </source>
</evidence>
<proteinExistence type="predicted"/>
<accession>A0AAD6UWU4</accession>
<sequence length="188" mass="20063">MDIEAERAFVRRSPCMVGSGRTHSAPTFGCCASTSFSPDALSTLTSLLQKPETGFSPLPPLPASPPISDCSSAASARSGSSAAPAFDSPVPCIFRDEEPHAITATPVSALATMRPDQALAWNAPAPSYPFVHGYGYIPHWFPTPLFRFGHRSPKVPLPTGRAPKLRTRLSPSLSWSPCPAYLGCRDTH</sequence>
<reference evidence="1" key="1">
    <citation type="submission" date="2023-03" db="EMBL/GenBank/DDBJ databases">
        <title>Massive genome expansion in bonnet fungi (Mycena s.s.) driven by repeated elements and novel gene families across ecological guilds.</title>
        <authorList>
            <consortium name="Lawrence Berkeley National Laboratory"/>
            <person name="Harder C.B."/>
            <person name="Miyauchi S."/>
            <person name="Viragh M."/>
            <person name="Kuo A."/>
            <person name="Thoen E."/>
            <person name="Andreopoulos B."/>
            <person name="Lu D."/>
            <person name="Skrede I."/>
            <person name="Drula E."/>
            <person name="Henrissat B."/>
            <person name="Morin E."/>
            <person name="Kohler A."/>
            <person name="Barry K."/>
            <person name="LaButti K."/>
            <person name="Morin E."/>
            <person name="Salamov A."/>
            <person name="Lipzen A."/>
            <person name="Mereny Z."/>
            <person name="Hegedus B."/>
            <person name="Baldrian P."/>
            <person name="Stursova M."/>
            <person name="Weitz H."/>
            <person name="Taylor A."/>
            <person name="Grigoriev I.V."/>
            <person name="Nagy L.G."/>
            <person name="Martin F."/>
            <person name="Kauserud H."/>
        </authorList>
    </citation>
    <scope>NUCLEOTIDE SEQUENCE</scope>
    <source>
        <strain evidence="1">9144</strain>
    </source>
</reference>
<dbReference type="Proteomes" id="UP001219525">
    <property type="component" value="Unassembled WGS sequence"/>
</dbReference>
<evidence type="ECO:0000313" key="2">
    <source>
        <dbReference type="Proteomes" id="UP001219525"/>
    </source>
</evidence>